<feature type="domain" description="Reverse transcriptase zinc-binding" evidence="1">
    <location>
        <begin position="1"/>
        <end position="50"/>
    </location>
</feature>
<dbReference type="InterPro" id="IPR052929">
    <property type="entry name" value="RNase_H-like_EbsB-rel"/>
</dbReference>
<sequence>MWRAFSNALPTLDNLWHKKVVDDPSCTRCGKKWEFVEHALFGCKAARQVWADSSFCSFIYNRRNHHLQDVLLSMAGLFNPDELGQACMLIWAVWEDRNSFVNTGKAKEPESVVARANVMLEEFKDSVQVFSPPPPIPTFRSPSDWLAPPPGQLKLNTCAAFNRISKGVGVGATIRDSKGMVLAVRSNRILGSFSKVIGHLLALREGLMLAIRLRLQGELGGDFSKY</sequence>
<dbReference type="InterPro" id="IPR026960">
    <property type="entry name" value="RVT-Znf"/>
</dbReference>
<comment type="caution">
    <text evidence="2">The sequence shown here is derived from an EMBL/GenBank/DDBJ whole genome shotgun (WGS) entry which is preliminary data.</text>
</comment>
<name>A0A5C7HVP2_9ROSI</name>
<dbReference type="PANTHER" id="PTHR47074">
    <property type="entry name" value="BNAC02G40300D PROTEIN"/>
    <property type="match status" value="1"/>
</dbReference>
<proteinExistence type="predicted"/>
<dbReference type="PANTHER" id="PTHR47074:SF48">
    <property type="entry name" value="POLYNUCLEOTIDYL TRANSFERASE, RIBONUCLEASE H-LIKE SUPERFAMILY PROTEIN"/>
    <property type="match status" value="1"/>
</dbReference>
<evidence type="ECO:0000259" key="1">
    <source>
        <dbReference type="Pfam" id="PF13966"/>
    </source>
</evidence>
<dbReference type="AlphaFoldDB" id="A0A5C7HVP2"/>
<gene>
    <name evidence="2" type="ORF">EZV62_012221</name>
</gene>
<organism evidence="2 3">
    <name type="scientific">Acer yangbiense</name>
    <dbReference type="NCBI Taxonomy" id="1000413"/>
    <lineage>
        <taxon>Eukaryota</taxon>
        <taxon>Viridiplantae</taxon>
        <taxon>Streptophyta</taxon>
        <taxon>Embryophyta</taxon>
        <taxon>Tracheophyta</taxon>
        <taxon>Spermatophyta</taxon>
        <taxon>Magnoliopsida</taxon>
        <taxon>eudicotyledons</taxon>
        <taxon>Gunneridae</taxon>
        <taxon>Pentapetalae</taxon>
        <taxon>rosids</taxon>
        <taxon>malvids</taxon>
        <taxon>Sapindales</taxon>
        <taxon>Sapindaceae</taxon>
        <taxon>Hippocastanoideae</taxon>
        <taxon>Acereae</taxon>
        <taxon>Acer</taxon>
    </lineage>
</organism>
<dbReference type="OrthoDB" id="1749408at2759"/>
<keyword evidence="3" id="KW-1185">Reference proteome</keyword>
<accession>A0A5C7HVP2</accession>
<dbReference type="Pfam" id="PF13966">
    <property type="entry name" value="zf-RVT"/>
    <property type="match status" value="1"/>
</dbReference>
<reference evidence="3" key="1">
    <citation type="journal article" date="2019" name="Gigascience">
        <title>De novo genome assembly of the endangered Acer yangbiense, a plant species with extremely small populations endemic to Yunnan Province, China.</title>
        <authorList>
            <person name="Yang J."/>
            <person name="Wariss H.M."/>
            <person name="Tao L."/>
            <person name="Zhang R."/>
            <person name="Yun Q."/>
            <person name="Hollingsworth P."/>
            <person name="Dao Z."/>
            <person name="Luo G."/>
            <person name="Guo H."/>
            <person name="Ma Y."/>
            <person name="Sun W."/>
        </authorList>
    </citation>
    <scope>NUCLEOTIDE SEQUENCE [LARGE SCALE GENOMIC DNA]</scope>
    <source>
        <strain evidence="3">cv. Malutang</strain>
    </source>
</reference>
<evidence type="ECO:0000313" key="2">
    <source>
        <dbReference type="EMBL" id="TXG60858.1"/>
    </source>
</evidence>
<dbReference type="EMBL" id="VAHF01000005">
    <property type="protein sequence ID" value="TXG60858.1"/>
    <property type="molecule type" value="Genomic_DNA"/>
</dbReference>
<dbReference type="Proteomes" id="UP000323000">
    <property type="component" value="Chromosome 5"/>
</dbReference>
<evidence type="ECO:0000313" key="3">
    <source>
        <dbReference type="Proteomes" id="UP000323000"/>
    </source>
</evidence>
<protein>
    <recommendedName>
        <fullName evidence="1">Reverse transcriptase zinc-binding domain-containing protein</fullName>
    </recommendedName>
</protein>